<feature type="region of interest" description="Disordered" evidence="1">
    <location>
        <begin position="1"/>
        <end position="54"/>
    </location>
</feature>
<feature type="compositionally biased region" description="Basic residues" evidence="1">
    <location>
        <begin position="26"/>
        <end position="54"/>
    </location>
</feature>
<proteinExistence type="predicted"/>
<dbReference type="EMBL" id="MSFO01000001">
    <property type="protein sequence ID" value="PLB54276.1"/>
    <property type="molecule type" value="Genomic_DNA"/>
</dbReference>
<accession>A0A2I2GN33</accession>
<evidence type="ECO:0000313" key="3">
    <source>
        <dbReference type="EMBL" id="PLB54276.1"/>
    </source>
</evidence>
<dbReference type="VEuPathDB" id="FungiDB:P170DRAFT_12108"/>
<dbReference type="Proteomes" id="UP000234275">
    <property type="component" value="Unassembled WGS sequence"/>
</dbReference>
<dbReference type="RefSeq" id="XP_024709578.1">
    <property type="nucleotide sequence ID" value="XM_024842361.1"/>
</dbReference>
<evidence type="ECO:0000313" key="4">
    <source>
        <dbReference type="Proteomes" id="UP000234275"/>
    </source>
</evidence>
<evidence type="ECO:0000256" key="1">
    <source>
        <dbReference type="SAM" id="MobiDB-lite"/>
    </source>
</evidence>
<keyword evidence="4" id="KW-1185">Reference proteome</keyword>
<dbReference type="GeneID" id="36550056"/>
<comment type="caution">
    <text evidence="3">The sequence shown here is derived from an EMBL/GenBank/DDBJ whole genome shotgun (WGS) entry which is preliminary data.</text>
</comment>
<evidence type="ECO:0000256" key="2">
    <source>
        <dbReference type="SAM" id="Phobius"/>
    </source>
</evidence>
<feature type="transmembrane region" description="Helical" evidence="2">
    <location>
        <begin position="63"/>
        <end position="85"/>
    </location>
</feature>
<keyword evidence="2" id="KW-0472">Membrane</keyword>
<reference evidence="3 4" key="1">
    <citation type="submission" date="2016-12" db="EMBL/GenBank/DDBJ databases">
        <title>The genomes of Aspergillus section Nigri reveals drivers in fungal speciation.</title>
        <authorList>
            <consortium name="DOE Joint Genome Institute"/>
            <person name="Vesth T.C."/>
            <person name="Nybo J."/>
            <person name="Theobald S."/>
            <person name="Brandl J."/>
            <person name="Frisvad J.C."/>
            <person name="Nielsen K.F."/>
            <person name="Lyhne E.K."/>
            <person name="Kogle M.E."/>
            <person name="Kuo A."/>
            <person name="Riley R."/>
            <person name="Clum A."/>
            <person name="Nolan M."/>
            <person name="Lipzen A."/>
            <person name="Salamov A."/>
            <person name="Henrissat B."/>
            <person name="Wiebenga A."/>
            <person name="De Vries R.P."/>
            <person name="Grigoriev I.V."/>
            <person name="Mortensen U.H."/>
            <person name="Andersen M.R."/>
            <person name="Baker S.E."/>
        </authorList>
    </citation>
    <scope>NUCLEOTIDE SEQUENCE [LARGE SCALE GENOMIC DNA]</scope>
    <source>
        <strain evidence="3 4">IBT 23096</strain>
    </source>
</reference>
<protein>
    <submittedName>
        <fullName evidence="3">Uncharacterized protein</fullName>
    </submittedName>
</protein>
<gene>
    <name evidence="3" type="ORF">P170DRAFT_12108</name>
</gene>
<keyword evidence="2" id="KW-1133">Transmembrane helix</keyword>
<keyword evidence="2" id="KW-0812">Transmembrane</keyword>
<name>A0A2I2GN33_9EURO</name>
<organism evidence="3 4">
    <name type="scientific">Aspergillus steynii IBT 23096</name>
    <dbReference type="NCBI Taxonomy" id="1392250"/>
    <lineage>
        <taxon>Eukaryota</taxon>
        <taxon>Fungi</taxon>
        <taxon>Dikarya</taxon>
        <taxon>Ascomycota</taxon>
        <taxon>Pezizomycotina</taxon>
        <taxon>Eurotiomycetes</taxon>
        <taxon>Eurotiomycetidae</taxon>
        <taxon>Eurotiales</taxon>
        <taxon>Aspergillaceae</taxon>
        <taxon>Aspergillus</taxon>
        <taxon>Aspergillus subgen. Circumdati</taxon>
    </lineage>
</organism>
<dbReference type="AlphaFoldDB" id="A0A2I2GN33"/>
<feature type="compositionally biased region" description="Basic and acidic residues" evidence="1">
    <location>
        <begin position="1"/>
        <end position="25"/>
    </location>
</feature>
<sequence>MHDEADGRKMEGNWRMKEGGRGESRRGRRRRRRRGEREIKKKGKARKIKPIKKRAGQNKECRGIIYLLLIIYSASWEISGTLSFVEARTSHFKSGTTAFISWSRNELDEWTMSYQLARPGGEGIPNPSMAASWANTA</sequence>